<dbReference type="InterPro" id="IPR010998">
    <property type="entry name" value="Integrase_recombinase_N"/>
</dbReference>
<evidence type="ECO:0000259" key="6">
    <source>
        <dbReference type="PROSITE" id="PS51900"/>
    </source>
</evidence>
<dbReference type="GO" id="GO:0006310">
    <property type="term" value="P:DNA recombination"/>
    <property type="evidence" value="ECO:0007669"/>
    <property type="project" value="UniProtKB-KW"/>
</dbReference>
<keyword evidence="2 4" id="KW-0238">DNA-binding</keyword>
<dbReference type="PANTHER" id="PTHR30349:SF41">
    <property type="entry name" value="INTEGRASE_RECOMBINASE PROTEIN MJ0367-RELATED"/>
    <property type="match status" value="1"/>
</dbReference>
<evidence type="ECO:0000256" key="4">
    <source>
        <dbReference type="PROSITE-ProRule" id="PRU01248"/>
    </source>
</evidence>
<dbReference type="Gene3D" id="1.10.150.130">
    <property type="match status" value="1"/>
</dbReference>
<feature type="domain" description="Tyr recombinase" evidence="5">
    <location>
        <begin position="118"/>
        <end position="299"/>
    </location>
</feature>
<dbReference type="GO" id="GO:0015074">
    <property type="term" value="P:DNA integration"/>
    <property type="evidence" value="ECO:0007669"/>
    <property type="project" value="InterPro"/>
</dbReference>
<sequence>MAGRRITRIPDEIPEQFRGWAEALGGFLTWKKTQGISEQTYSDYDKHVRLFFKRFPDAWTSPAELKKAAYTHLSAEEIAAPTFNNRLVYLRTFLNWCVENGYAADNPIANIKKRKDEGRVVNIDAEILRELLTLPDQKTFTGLRDYSLILLTLDSGIRPKEALSLIPIDFNPQACEIYIAAKVAKTRVSRTLPISDHTAKAIRRLTAIRPADWSADVPIFCTWEGGRMTRHTWGDRIEAYSTKLGVHIRPYDLRHAFALEFLRGSGSPFALQRMLGHADMKMTQRYISLLDDDIKSDHTKASPLNRLITDKKRITKL</sequence>
<dbReference type="PROSITE" id="PS51898">
    <property type="entry name" value="TYR_RECOMBINASE"/>
    <property type="match status" value="1"/>
</dbReference>
<proteinExistence type="inferred from homology"/>
<dbReference type="AlphaFoldDB" id="A0A369BMR3"/>
<dbReference type="Gene3D" id="1.10.443.10">
    <property type="entry name" value="Intergrase catalytic core"/>
    <property type="match status" value="1"/>
</dbReference>
<dbReference type="Proteomes" id="UP000253090">
    <property type="component" value="Unassembled WGS sequence"/>
</dbReference>
<dbReference type="RefSeq" id="WP_114494827.1">
    <property type="nucleotide sequence ID" value="NZ_QPJW01000001.1"/>
</dbReference>
<accession>A0A369BMR3</accession>
<organism evidence="7 8">
    <name type="scientific">Fontibacillus phaseoli</name>
    <dbReference type="NCBI Taxonomy" id="1416533"/>
    <lineage>
        <taxon>Bacteria</taxon>
        <taxon>Bacillati</taxon>
        <taxon>Bacillota</taxon>
        <taxon>Bacilli</taxon>
        <taxon>Bacillales</taxon>
        <taxon>Paenibacillaceae</taxon>
        <taxon>Fontibacillus</taxon>
    </lineage>
</organism>
<gene>
    <name evidence="7" type="ORF">DFP94_101469</name>
</gene>
<dbReference type="PANTHER" id="PTHR30349">
    <property type="entry name" value="PHAGE INTEGRASE-RELATED"/>
    <property type="match status" value="1"/>
</dbReference>
<dbReference type="OrthoDB" id="107900at2"/>
<protein>
    <submittedName>
        <fullName evidence="7">Site-specific recombinase XerD</fullName>
    </submittedName>
</protein>
<evidence type="ECO:0000313" key="8">
    <source>
        <dbReference type="Proteomes" id="UP000253090"/>
    </source>
</evidence>
<dbReference type="SUPFAM" id="SSF56349">
    <property type="entry name" value="DNA breaking-rejoining enzymes"/>
    <property type="match status" value="1"/>
</dbReference>
<dbReference type="InterPro" id="IPR044068">
    <property type="entry name" value="CB"/>
</dbReference>
<name>A0A369BMR3_9BACL</name>
<dbReference type="InterPro" id="IPR050090">
    <property type="entry name" value="Tyrosine_recombinase_XerCD"/>
</dbReference>
<evidence type="ECO:0000313" key="7">
    <source>
        <dbReference type="EMBL" id="RCX22880.1"/>
    </source>
</evidence>
<comment type="caution">
    <text evidence="7">The sequence shown here is derived from an EMBL/GenBank/DDBJ whole genome shotgun (WGS) entry which is preliminary data.</text>
</comment>
<dbReference type="CDD" id="cd00397">
    <property type="entry name" value="DNA_BRE_C"/>
    <property type="match status" value="1"/>
</dbReference>
<keyword evidence="3" id="KW-0233">DNA recombination</keyword>
<dbReference type="InterPro" id="IPR002104">
    <property type="entry name" value="Integrase_catalytic"/>
</dbReference>
<dbReference type="PROSITE" id="PS51900">
    <property type="entry name" value="CB"/>
    <property type="match status" value="1"/>
</dbReference>
<evidence type="ECO:0000259" key="5">
    <source>
        <dbReference type="PROSITE" id="PS51898"/>
    </source>
</evidence>
<evidence type="ECO:0000256" key="3">
    <source>
        <dbReference type="ARBA" id="ARBA00023172"/>
    </source>
</evidence>
<keyword evidence="8" id="KW-1185">Reference proteome</keyword>
<dbReference type="Pfam" id="PF00589">
    <property type="entry name" value="Phage_integrase"/>
    <property type="match status" value="1"/>
</dbReference>
<dbReference type="InterPro" id="IPR013762">
    <property type="entry name" value="Integrase-like_cat_sf"/>
</dbReference>
<evidence type="ECO:0000256" key="1">
    <source>
        <dbReference type="ARBA" id="ARBA00008857"/>
    </source>
</evidence>
<dbReference type="GO" id="GO:0003677">
    <property type="term" value="F:DNA binding"/>
    <property type="evidence" value="ECO:0007669"/>
    <property type="project" value="UniProtKB-UniRule"/>
</dbReference>
<dbReference type="InterPro" id="IPR011010">
    <property type="entry name" value="DNA_brk_join_enz"/>
</dbReference>
<comment type="similarity">
    <text evidence="1">Belongs to the 'phage' integrase family.</text>
</comment>
<reference evidence="7 8" key="1">
    <citation type="submission" date="2018-07" db="EMBL/GenBank/DDBJ databases">
        <title>Genomic Encyclopedia of Type Strains, Phase III (KMG-III): the genomes of soil and plant-associated and newly described type strains.</title>
        <authorList>
            <person name="Whitman W."/>
        </authorList>
    </citation>
    <scope>NUCLEOTIDE SEQUENCE [LARGE SCALE GENOMIC DNA]</scope>
    <source>
        <strain evidence="7 8">CECT 8333</strain>
    </source>
</reference>
<dbReference type="EMBL" id="QPJW01000001">
    <property type="protein sequence ID" value="RCX22880.1"/>
    <property type="molecule type" value="Genomic_DNA"/>
</dbReference>
<evidence type="ECO:0000256" key="2">
    <source>
        <dbReference type="ARBA" id="ARBA00023125"/>
    </source>
</evidence>
<feature type="domain" description="Core-binding (CB)" evidence="6">
    <location>
        <begin position="18"/>
        <end position="98"/>
    </location>
</feature>